<dbReference type="CDD" id="cd12797">
    <property type="entry name" value="M23_peptidase"/>
    <property type="match status" value="1"/>
</dbReference>
<dbReference type="InterPro" id="IPR050570">
    <property type="entry name" value="Cell_wall_metabolism_enzyme"/>
</dbReference>
<feature type="chain" id="PRO_5043691406" evidence="4">
    <location>
        <begin position="29"/>
        <end position="416"/>
    </location>
</feature>
<dbReference type="AlphaFoldDB" id="A0A1Z2XM02"/>
<dbReference type="RefSeq" id="WP_066536581.1">
    <property type="nucleotide sequence ID" value="NZ_CP021422.1"/>
</dbReference>
<proteinExistence type="predicted"/>
<dbReference type="EMBL" id="CP021422">
    <property type="protein sequence ID" value="ASB39454.1"/>
    <property type="molecule type" value="Genomic_DNA"/>
</dbReference>
<reference evidence="8 10" key="3">
    <citation type="submission" date="2020-11" db="EMBL/GenBank/DDBJ databases">
        <title>Closed and high quality bacterial genomes of the OMM12 community.</title>
        <authorList>
            <person name="Marbouty M."/>
            <person name="Lamy-Besnier Q."/>
            <person name="Debarbieux L."/>
            <person name="Koszul R."/>
        </authorList>
    </citation>
    <scope>NUCLEOTIDE SEQUENCE [LARGE SCALE GENOMIC DNA]</scope>
    <source>
        <strain evidence="8 10">KB18</strain>
    </source>
</reference>
<dbReference type="PANTHER" id="PTHR21666:SF270">
    <property type="entry name" value="MUREIN HYDROLASE ACTIVATOR ENVC"/>
    <property type="match status" value="1"/>
</dbReference>
<dbReference type="EMBL" id="CP065321">
    <property type="protein sequence ID" value="QQR28743.1"/>
    <property type="molecule type" value="Genomic_DNA"/>
</dbReference>
<protein>
    <submittedName>
        <fullName evidence="8">Peptidoglycan DD-metalloendopeptidase family protein</fullName>
    </submittedName>
</protein>
<dbReference type="PANTHER" id="PTHR21666">
    <property type="entry name" value="PEPTIDASE-RELATED"/>
    <property type="match status" value="1"/>
</dbReference>
<dbReference type="InterPro" id="IPR011055">
    <property type="entry name" value="Dup_hybrid_motif"/>
</dbReference>
<evidence type="ECO:0000256" key="3">
    <source>
        <dbReference type="SAM" id="MobiDB-lite"/>
    </source>
</evidence>
<dbReference type="Gene3D" id="6.10.250.3150">
    <property type="match status" value="1"/>
</dbReference>
<reference evidence="9" key="2">
    <citation type="submission" date="2017-05" db="EMBL/GenBank/DDBJ databases">
        <title>Improved OligoMM genomes.</title>
        <authorList>
            <person name="Garzetti D."/>
        </authorList>
    </citation>
    <scope>NUCLEOTIDE SEQUENCE [LARGE SCALE GENOMIC DNA]</scope>
    <source>
        <strain evidence="9">KB18</strain>
    </source>
</reference>
<keyword evidence="1 4" id="KW-0732">Signal</keyword>
<dbReference type="Pfam" id="PF01551">
    <property type="entry name" value="Peptidase_M23"/>
    <property type="match status" value="1"/>
</dbReference>
<keyword evidence="9" id="KW-1185">Reference proteome</keyword>
<evidence type="ECO:0000256" key="2">
    <source>
        <dbReference type="SAM" id="Coils"/>
    </source>
</evidence>
<evidence type="ECO:0000313" key="10">
    <source>
        <dbReference type="Proteomes" id="UP000596035"/>
    </source>
</evidence>
<evidence type="ECO:0000256" key="1">
    <source>
        <dbReference type="ARBA" id="ARBA00022729"/>
    </source>
</evidence>
<reference evidence="7" key="1">
    <citation type="journal article" date="2017" name="Genome Announc.">
        <title>High-Quality Whole-Genome Sequences of the Oligo-Mouse-Microbiota Bacterial Community.</title>
        <authorList>
            <person name="Garzetti D."/>
            <person name="Brugiroux S."/>
            <person name="Bunk B."/>
            <person name="Pukall R."/>
            <person name="McCoy K.D."/>
            <person name="Macpherson A.J."/>
            <person name="Stecher B."/>
        </authorList>
    </citation>
    <scope>NUCLEOTIDE SEQUENCE</scope>
    <source>
        <strain evidence="7">KB18</strain>
    </source>
</reference>
<feature type="domain" description="M23ase beta-sheet core" evidence="5">
    <location>
        <begin position="312"/>
        <end position="410"/>
    </location>
</feature>
<evidence type="ECO:0000256" key="4">
    <source>
        <dbReference type="SAM" id="SignalP"/>
    </source>
</evidence>
<feature type="signal peptide" evidence="4">
    <location>
        <begin position="1"/>
        <end position="28"/>
    </location>
</feature>
<evidence type="ECO:0000313" key="7">
    <source>
        <dbReference type="EMBL" id="ASB39454.1"/>
    </source>
</evidence>
<keyword evidence="2" id="KW-0175">Coiled coil</keyword>
<gene>
    <name evidence="7" type="ORF">ADH66_01565</name>
    <name evidence="8" type="ORF">I5Q82_11580</name>
</gene>
<evidence type="ECO:0000313" key="9">
    <source>
        <dbReference type="Proteomes" id="UP000196710"/>
    </source>
</evidence>
<sequence>MKIMRRRRLMCLLMAVVMLMAMPLEAMARTTAEVEAEQAQLEAERQELQARLEQLRADEAQKQEYQETLEKQIEVLENQIRTARNDIEELNASINELTMKLDASQEEISDTIDQFKERVSALYKAGTVSTLEVLLNSESLSDFTMRSEMLSTMSVRDQELINKISEYMDATKDEREECEAEKELVAELKKDMERKQSELDRLYEENAKAIEELQGKQNDTNHALEQNAEEIQKRDEEIQRLIEEEKKRQEEEERRRQEAAANGSYSEIGGGGETGNVGWVPDGTTNGVSGFNPTWPLPGVTYISDEFGGSRGHGGMDIAGAYGTAIVAAESGTVIRSHMADEWGWGWGYHVYIYHNDTYSTLYAHMSSTAVSTGEYVSKGQVIGYEGNTGDSTGPHLHFEVWQNGTRVNPRPFLFG</sequence>
<name>A0A1Z2XM02_9FIRM</name>
<dbReference type="SUPFAM" id="SSF51261">
    <property type="entry name" value="Duplicated hybrid motif"/>
    <property type="match status" value="1"/>
</dbReference>
<feature type="region of interest" description="Disordered" evidence="3">
    <location>
        <begin position="245"/>
        <end position="278"/>
    </location>
</feature>
<dbReference type="GO" id="GO:0004222">
    <property type="term" value="F:metalloendopeptidase activity"/>
    <property type="evidence" value="ECO:0007669"/>
    <property type="project" value="TreeGrafter"/>
</dbReference>
<dbReference type="InterPro" id="IPR057309">
    <property type="entry name" value="PcsB_CC"/>
</dbReference>
<dbReference type="Pfam" id="PF24568">
    <property type="entry name" value="CC_PcsB"/>
    <property type="match status" value="1"/>
</dbReference>
<evidence type="ECO:0000313" key="8">
    <source>
        <dbReference type="EMBL" id="QQR28743.1"/>
    </source>
</evidence>
<feature type="domain" description="Peptidoglycan hydrolase PcsB coiled-coil" evidence="6">
    <location>
        <begin position="104"/>
        <end position="167"/>
    </location>
</feature>
<evidence type="ECO:0000259" key="6">
    <source>
        <dbReference type="Pfam" id="PF24568"/>
    </source>
</evidence>
<dbReference type="Proteomes" id="UP000196710">
    <property type="component" value="Chromosome"/>
</dbReference>
<accession>A0A1Z2XM02</accession>
<dbReference type="InterPro" id="IPR016047">
    <property type="entry name" value="M23ase_b-sheet_dom"/>
</dbReference>
<feature type="compositionally biased region" description="Basic and acidic residues" evidence="3">
    <location>
        <begin position="245"/>
        <end position="258"/>
    </location>
</feature>
<dbReference type="Proteomes" id="UP000596035">
    <property type="component" value="Chromosome"/>
</dbReference>
<dbReference type="Gene3D" id="2.70.70.10">
    <property type="entry name" value="Glucose Permease (Domain IIA)"/>
    <property type="match status" value="1"/>
</dbReference>
<evidence type="ECO:0000259" key="5">
    <source>
        <dbReference type="Pfam" id="PF01551"/>
    </source>
</evidence>
<dbReference type="KEGG" id="amur:ADH66_01565"/>
<organism evidence="8 10">
    <name type="scientific">Acutalibacter muris</name>
    <dbReference type="NCBI Taxonomy" id="1796620"/>
    <lineage>
        <taxon>Bacteria</taxon>
        <taxon>Bacillati</taxon>
        <taxon>Bacillota</taxon>
        <taxon>Clostridia</taxon>
        <taxon>Eubacteriales</taxon>
        <taxon>Acutalibacteraceae</taxon>
        <taxon>Acutalibacter</taxon>
    </lineage>
</organism>
<feature type="coiled-coil region" evidence="2">
    <location>
        <begin position="24"/>
        <end position="114"/>
    </location>
</feature>